<feature type="region of interest" description="Disordered" evidence="1">
    <location>
        <begin position="161"/>
        <end position="221"/>
    </location>
</feature>
<gene>
    <name evidence="2" type="ORF">CYCCA115_LOCUS20749</name>
</gene>
<dbReference type="Proteomes" id="UP001295423">
    <property type="component" value="Unassembled WGS sequence"/>
</dbReference>
<sequence length="221" mass="25233">METRAIGIHLHYSSQTSEDAHRMRPPVKIRSTWRNTEEAHTDNPIIAAAWKLREDEAPPWPRQHLLPTVKGDRITTQTELAQICDTARATWIIGRSLDTIVDSFKLLGGTIMLTASTSKEEYWQLQHDMPNIETFAKRLVNNTAQPPVEWLIVTNMEKYKSTPSSEKQQHREQHNAYSCGQESHPTRSSTNGNNTSKEKPETEPTYKPQNAQPEAAQHKQT</sequence>
<protein>
    <submittedName>
        <fullName evidence="2">Uncharacterized protein</fullName>
    </submittedName>
</protein>
<evidence type="ECO:0000313" key="2">
    <source>
        <dbReference type="EMBL" id="CAJ1964684.1"/>
    </source>
</evidence>
<evidence type="ECO:0000313" key="3">
    <source>
        <dbReference type="Proteomes" id="UP001295423"/>
    </source>
</evidence>
<reference evidence="2" key="1">
    <citation type="submission" date="2023-08" db="EMBL/GenBank/DDBJ databases">
        <authorList>
            <person name="Audoor S."/>
            <person name="Bilcke G."/>
        </authorList>
    </citation>
    <scope>NUCLEOTIDE SEQUENCE</scope>
</reference>
<feature type="compositionally biased region" description="Polar residues" evidence="1">
    <location>
        <begin position="207"/>
        <end position="221"/>
    </location>
</feature>
<proteinExistence type="predicted"/>
<dbReference type="EMBL" id="CAKOGP040002196">
    <property type="protein sequence ID" value="CAJ1964684.1"/>
    <property type="molecule type" value="Genomic_DNA"/>
</dbReference>
<dbReference type="AlphaFoldDB" id="A0AAD2G6D5"/>
<comment type="caution">
    <text evidence="2">The sequence shown here is derived from an EMBL/GenBank/DDBJ whole genome shotgun (WGS) entry which is preliminary data.</text>
</comment>
<evidence type="ECO:0000256" key="1">
    <source>
        <dbReference type="SAM" id="MobiDB-lite"/>
    </source>
</evidence>
<feature type="compositionally biased region" description="Polar residues" evidence="1">
    <location>
        <begin position="175"/>
        <end position="195"/>
    </location>
</feature>
<accession>A0AAD2G6D5</accession>
<keyword evidence="3" id="KW-1185">Reference proteome</keyword>
<name>A0AAD2G6D5_9STRA</name>
<organism evidence="2 3">
    <name type="scientific">Cylindrotheca closterium</name>
    <dbReference type="NCBI Taxonomy" id="2856"/>
    <lineage>
        <taxon>Eukaryota</taxon>
        <taxon>Sar</taxon>
        <taxon>Stramenopiles</taxon>
        <taxon>Ochrophyta</taxon>
        <taxon>Bacillariophyta</taxon>
        <taxon>Bacillariophyceae</taxon>
        <taxon>Bacillariophycidae</taxon>
        <taxon>Bacillariales</taxon>
        <taxon>Bacillariaceae</taxon>
        <taxon>Cylindrotheca</taxon>
    </lineage>
</organism>